<protein>
    <recommendedName>
        <fullName evidence="5">Periplasmic binding protein domain-containing protein</fullName>
    </recommendedName>
</protein>
<sequence length="303" mass="33907">MCKLKFSLFLIAFFMSLQLFASPFKIGVIPKSTETNFWKKVRDGAKKAGEDFNAHVVWVGQRHENQTQEGFIKRMIESELIDAIVIAPNQKYDLQPILQQVKANKIKLVIIDSEIKNIEYDAFIATDNYQAGVDAASYMAKHLNKNSSIAVMRFRKGNASTSAREEGFITQIKKLVNANIAFDSYMGPTKGSAYHKSIELIDFAKIDGVFSPNETMTVGLLKAINKTKNDNTPVIVGFDTNEYLEEGVMQGKLKGLIVQQPFQMGYLGVKTAVDLLKGKQIKKSITLPIKIITARDIPTVKDF</sequence>
<evidence type="ECO:0000259" key="5">
    <source>
        <dbReference type="Pfam" id="PF13407"/>
    </source>
</evidence>
<proteinExistence type="inferred from homology"/>
<comment type="subcellular location">
    <subcellularLocation>
        <location evidence="1">Cell envelope</location>
    </subcellularLocation>
</comment>
<organism evidence="6 7">
    <name type="scientific">Zooshikella ganghwensis</name>
    <dbReference type="NCBI Taxonomy" id="202772"/>
    <lineage>
        <taxon>Bacteria</taxon>
        <taxon>Pseudomonadati</taxon>
        <taxon>Pseudomonadota</taxon>
        <taxon>Gammaproteobacteria</taxon>
        <taxon>Oceanospirillales</taxon>
        <taxon>Zooshikellaceae</taxon>
        <taxon>Zooshikella</taxon>
    </lineage>
</organism>
<dbReference type="InterPro" id="IPR028082">
    <property type="entry name" value="Peripla_BP_I"/>
</dbReference>
<evidence type="ECO:0000256" key="2">
    <source>
        <dbReference type="ARBA" id="ARBA00007639"/>
    </source>
</evidence>
<feature type="chain" id="PRO_5020591857" description="Periplasmic binding protein domain-containing protein" evidence="4">
    <location>
        <begin position="22"/>
        <end position="303"/>
    </location>
</feature>
<comment type="caution">
    <text evidence="6">The sequence shown here is derived from an EMBL/GenBank/DDBJ whole genome shotgun (WGS) entry which is preliminary data.</text>
</comment>
<dbReference type="PANTHER" id="PTHR46847:SF1">
    <property type="entry name" value="D-ALLOSE-BINDING PERIPLASMIC PROTEIN-RELATED"/>
    <property type="match status" value="1"/>
</dbReference>
<evidence type="ECO:0000256" key="4">
    <source>
        <dbReference type="SAM" id="SignalP"/>
    </source>
</evidence>
<dbReference type="GO" id="GO:0030313">
    <property type="term" value="C:cell envelope"/>
    <property type="evidence" value="ECO:0007669"/>
    <property type="project" value="UniProtKB-SubCell"/>
</dbReference>
<dbReference type="InterPro" id="IPR025997">
    <property type="entry name" value="SBP_2_dom"/>
</dbReference>
<dbReference type="PANTHER" id="PTHR46847">
    <property type="entry name" value="D-ALLOSE-BINDING PERIPLASMIC PROTEIN-RELATED"/>
    <property type="match status" value="1"/>
</dbReference>
<dbReference type="Gene3D" id="3.40.50.2300">
    <property type="match status" value="2"/>
</dbReference>
<evidence type="ECO:0000256" key="1">
    <source>
        <dbReference type="ARBA" id="ARBA00004196"/>
    </source>
</evidence>
<dbReference type="Proteomes" id="UP000257039">
    <property type="component" value="Unassembled WGS sequence"/>
</dbReference>
<comment type="similarity">
    <text evidence="2">Belongs to the bacterial solute-binding protein 2 family.</text>
</comment>
<evidence type="ECO:0000313" key="7">
    <source>
        <dbReference type="Proteomes" id="UP000257039"/>
    </source>
</evidence>
<evidence type="ECO:0000256" key="3">
    <source>
        <dbReference type="ARBA" id="ARBA00022729"/>
    </source>
</evidence>
<feature type="signal peptide" evidence="4">
    <location>
        <begin position="1"/>
        <end position="21"/>
    </location>
</feature>
<gene>
    <name evidence="6" type="ORF">B9G39_23070</name>
</gene>
<keyword evidence="3 4" id="KW-0732">Signal</keyword>
<reference evidence="6 7" key="1">
    <citation type="submission" date="2017-04" db="EMBL/GenBank/DDBJ databases">
        <title>Draft genome sequence of Zooshikella ganghwensis VG4 isolated from Red Sea sediments.</title>
        <authorList>
            <person name="Rehman Z."/>
            <person name="Alam I."/>
            <person name="Kamau A."/>
            <person name="Bajic V."/>
            <person name="Leiknes T."/>
        </authorList>
    </citation>
    <scope>NUCLEOTIDE SEQUENCE [LARGE SCALE GENOMIC DNA]</scope>
    <source>
        <strain evidence="6 7">VG4</strain>
    </source>
</reference>
<keyword evidence="7" id="KW-1185">Reference proteome</keyword>
<dbReference type="GO" id="GO:0055085">
    <property type="term" value="P:transmembrane transport"/>
    <property type="evidence" value="ECO:0007669"/>
    <property type="project" value="UniProtKB-ARBA"/>
</dbReference>
<feature type="domain" description="Periplasmic binding protein" evidence="5">
    <location>
        <begin position="26"/>
        <end position="280"/>
    </location>
</feature>
<dbReference type="AlphaFoldDB" id="A0A4P9VTT3"/>
<evidence type="ECO:0000313" key="6">
    <source>
        <dbReference type="EMBL" id="RDH46097.1"/>
    </source>
</evidence>
<name>A0A4P9VTT3_9GAMM</name>
<dbReference type="Pfam" id="PF13407">
    <property type="entry name" value="Peripla_BP_4"/>
    <property type="match status" value="1"/>
</dbReference>
<dbReference type="GO" id="GO:0030246">
    <property type="term" value="F:carbohydrate binding"/>
    <property type="evidence" value="ECO:0007669"/>
    <property type="project" value="UniProtKB-ARBA"/>
</dbReference>
<dbReference type="EMBL" id="NDXW01000001">
    <property type="protein sequence ID" value="RDH46097.1"/>
    <property type="molecule type" value="Genomic_DNA"/>
</dbReference>
<dbReference type="SUPFAM" id="SSF53822">
    <property type="entry name" value="Periplasmic binding protein-like I"/>
    <property type="match status" value="1"/>
</dbReference>
<accession>A0A4P9VTT3</accession>